<sequence>MMKFLIQATVFNKELFGKAVFVEGHDVDGDKWNEFYLVNRVEAECLVLVDISGRRRSLHIENFEGNDGMKLTVLTKGDKN</sequence>
<name>A7GRU4_BACCN</name>
<dbReference type="Proteomes" id="UP000002300">
    <property type="component" value="Chromosome"/>
</dbReference>
<proteinExistence type="predicted"/>
<protein>
    <submittedName>
        <fullName evidence="1">Uncharacterized protein</fullName>
    </submittedName>
</protein>
<dbReference type="KEGG" id="bcy:Bcer98_2618"/>
<dbReference type="HOGENOM" id="CLU_2582298_0_0_9"/>
<accession>A7GRU4</accession>
<evidence type="ECO:0000313" key="2">
    <source>
        <dbReference type="Proteomes" id="UP000002300"/>
    </source>
</evidence>
<gene>
    <name evidence="1" type="ordered locus">Bcer98_2618</name>
</gene>
<keyword evidence="2" id="KW-1185">Reference proteome</keyword>
<dbReference type="STRING" id="315749.Bcer98_2618"/>
<organism evidence="1 2">
    <name type="scientific">Bacillus cytotoxicus (strain DSM 22905 / CIP 110041 / 391-98 / NVH 391-98)</name>
    <dbReference type="NCBI Taxonomy" id="315749"/>
    <lineage>
        <taxon>Bacteria</taxon>
        <taxon>Bacillati</taxon>
        <taxon>Bacillota</taxon>
        <taxon>Bacilli</taxon>
        <taxon>Bacillales</taxon>
        <taxon>Bacillaceae</taxon>
        <taxon>Bacillus</taxon>
        <taxon>Bacillus cereus group</taxon>
    </lineage>
</organism>
<dbReference type="AlphaFoldDB" id="A7GRU4"/>
<evidence type="ECO:0000313" key="1">
    <source>
        <dbReference type="EMBL" id="ABS22852.1"/>
    </source>
</evidence>
<reference evidence="1 2" key="1">
    <citation type="journal article" date="2008" name="Chem. Biol. Interact.">
        <title>Extending the Bacillus cereus group genomics to putative food-borne pathogens of different toxicity.</title>
        <authorList>
            <person name="Lapidus A."/>
            <person name="Goltsman E."/>
            <person name="Auger S."/>
            <person name="Galleron N."/>
            <person name="Segurens B."/>
            <person name="Dossat C."/>
            <person name="Land M.L."/>
            <person name="Broussolle V."/>
            <person name="Brillard J."/>
            <person name="Guinebretiere M.H."/>
            <person name="Sanchis V."/>
            <person name="Nguen-The C."/>
            <person name="Lereclus D."/>
            <person name="Richardson P."/>
            <person name="Wincker P."/>
            <person name="Weissenbach J."/>
            <person name="Ehrlich S.D."/>
            <person name="Sorokin A."/>
        </authorList>
    </citation>
    <scope>NUCLEOTIDE SEQUENCE [LARGE SCALE GENOMIC DNA]</scope>
    <source>
        <strain evidence="2">DSM 22905 / CIP 110041 / 391-98 / NVH 391-98</strain>
    </source>
</reference>
<dbReference type="EMBL" id="CP000764">
    <property type="protein sequence ID" value="ABS22852.1"/>
    <property type="molecule type" value="Genomic_DNA"/>
</dbReference>